<evidence type="ECO:0000256" key="2">
    <source>
        <dbReference type="SAM" id="SignalP"/>
    </source>
</evidence>
<evidence type="ECO:0008006" key="5">
    <source>
        <dbReference type="Google" id="ProtNLM"/>
    </source>
</evidence>
<evidence type="ECO:0000313" key="3">
    <source>
        <dbReference type="EMBL" id="KAK6504384.1"/>
    </source>
</evidence>
<dbReference type="Proteomes" id="UP001307849">
    <property type="component" value="Unassembled WGS sequence"/>
</dbReference>
<protein>
    <recommendedName>
        <fullName evidence="5">GPI anchored protein</fullName>
    </recommendedName>
</protein>
<feature type="chain" id="PRO_5043041440" description="GPI anchored protein" evidence="2">
    <location>
        <begin position="22"/>
        <end position="407"/>
    </location>
</feature>
<feature type="signal peptide" evidence="2">
    <location>
        <begin position="1"/>
        <end position="21"/>
    </location>
</feature>
<keyword evidence="2" id="KW-0732">Signal</keyword>
<name>A0AAN8RT31_9PEZI</name>
<evidence type="ECO:0000313" key="4">
    <source>
        <dbReference type="Proteomes" id="UP001307849"/>
    </source>
</evidence>
<feature type="compositionally biased region" description="Low complexity" evidence="1">
    <location>
        <begin position="280"/>
        <end position="351"/>
    </location>
</feature>
<keyword evidence="4" id="KW-1185">Reference proteome</keyword>
<comment type="caution">
    <text evidence="3">The sequence shown here is derived from an EMBL/GenBank/DDBJ whole genome shotgun (WGS) entry which is preliminary data.</text>
</comment>
<sequence>MRIPSFSISLLSISFLPSTLADYVSYDIKPGKLLHNLPGELAPSKLEVSKRSFLPIPENKPLPRWIPRSMNNKLQIRQVSALGSGAEGLICTTDGPSCGPNAFCNRGLGCCQRGQKGCAGNSCCSAGQTCCTAGGGCCPDGYNCVQIQGNSGCCLEGTDCEGAGDLVNTVEGVANPNDGSPCVNDGFGVCPSRAFCCPSGRKCLRDADGKAACERVCEDANFFVCPSNDFCCPTGSSCFVDENGRSRCKVTIVTTITASSDPPATTTSVMNSSSTDMEFTTTSSSNASETTSVEDSPTSSSTESPTETTSTIDPTNSTVETTTSETTSPPDSTEAPVGTSTTETAEEVSSTPAGGDGQQNNNNGPLPPPNGGLDNIFTNKGERAHKISLPVLTGVGLGFIGFAIGML</sequence>
<organism evidence="3 4">
    <name type="scientific">Arthrobotrys conoides</name>
    <dbReference type="NCBI Taxonomy" id="74498"/>
    <lineage>
        <taxon>Eukaryota</taxon>
        <taxon>Fungi</taxon>
        <taxon>Dikarya</taxon>
        <taxon>Ascomycota</taxon>
        <taxon>Pezizomycotina</taxon>
        <taxon>Orbiliomycetes</taxon>
        <taxon>Orbiliales</taxon>
        <taxon>Orbiliaceae</taxon>
        <taxon>Arthrobotrys</taxon>
    </lineage>
</organism>
<gene>
    <name evidence="3" type="ORF">TWF506_002585</name>
</gene>
<proteinExistence type="predicted"/>
<reference evidence="3 4" key="1">
    <citation type="submission" date="2019-10" db="EMBL/GenBank/DDBJ databases">
        <authorList>
            <person name="Palmer J.M."/>
        </authorList>
    </citation>
    <scope>NUCLEOTIDE SEQUENCE [LARGE SCALE GENOMIC DNA]</scope>
    <source>
        <strain evidence="3 4">TWF506</strain>
    </source>
</reference>
<dbReference type="EMBL" id="JAVHJM010000010">
    <property type="protein sequence ID" value="KAK6504384.1"/>
    <property type="molecule type" value="Genomic_DNA"/>
</dbReference>
<feature type="compositionally biased region" description="Low complexity" evidence="1">
    <location>
        <begin position="259"/>
        <end position="268"/>
    </location>
</feature>
<feature type="region of interest" description="Disordered" evidence="1">
    <location>
        <begin position="259"/>
        <end position="374"/>
    </location>
</feature>
<feature type="compositionally biased region" description="Polar residues" evidence="1">
    <location>
        <begin position="269"/>
        <end position="279"/>
    </location>
</feature>
<dbReference type="AlphaFoldDB" id="A0AAN8RT31"/>
<accession>A0AAN8RT31</accession>
<evidence type="ECO:0000256" key="1">
    <source>
        <dbReference type="SAM" id="MobiDB-lite"/>
    </source>
</evidence>